<dbReference type="PANTHER" id="PTHR43080">
    <property type="entry name" value="CBS DOMAIN-CONTAINING PROTEIN CBSX3, MITOCHONDRIAL"/>
    <property type="match status" value="1"/>
</dbReference>
<gene>
    <name evidence="4" type="primary">hrp1_1</name>
    <name evidence="4" type="ORF">GCM10009838_69010</name>
</gene>
<dbReference type="InterPro" id="IPR046342">
    <property type="entry name" value="CBS_dom_sf"/>
</dbReference>
<dbReference type="Gene3D" id="3.10.580.10">
    <property type="entry name" value="CBS-domain"/>
    <property type="match status" value="1"/>
</dbReference>
<dbReference type="RefSeq" id="WP_344661364.1">
    <property type="nucleotide sequence ID" value="NZ_BAAAQM010000052.1"/>
</dbReference>
<evidence type="ECO:0000313" key="4">
    <source>
        <dbReference type="EMBL" id="GAA1994774.1"/>
    </source>
</evidence>
<proteinExistence type="predicted"/>
<comment type="caution">
    <text evidence="4">The sequence shown here is derived from an EMBL/GenBank/DDBJ whole genome shotgun (WGS) entry which is preliminary data.</text>
</comment>
<dbReference type="Proteomes" id="UP001499854">
    <property type="component" value="Unassembled WGS sequence"/>
</dbReference>
<protein>
    <submittedName>
        <fullName evidence="4">Hypoxic response protein Hrp1</fullName>
    </submittedName>
</protein>
<organism evidence="4 5">
    <name type="scientific">Catenulispora subtropica</name>
    <dbReference type="NCBI Taxonomy" id="450798"/>
    <lineage>
        <taxon>Bacteria</taxon>
        <taxon>Bacillati</taxon>
        <taxon>Actinomycetota</taxon>
        <taxon>Actinomycetes</taxon>
        <taxon>Catenulisporales</taxon>
        <taxon>Catenulisporaceae</taxon>
        <taxon>Catenulispora</taxon>
    </lineage>
</organism>
<sequence>MVTVRDVMTEAPKSVLDSDNLVHVARVMRDEDVGCVPVVDDTGRLLGMLTDRDLVVEAVAANDDPTIRQAGELMRGEIHTVDAEAPVTNAVETMGRQRVRRLPVVSAGKLVGVVGVADLAKNLPSAAVGELMALISKSGHKDKLP</sequence>
<accession>A0ABN2SZB9</accession>
<evidence type="ECO:0000256" key="2">
    <source>
        <dbReference type="PROSITE-ProRule" id="PRU00703"/>
    </source>
</evidence>
<name>A0ABN2SZB9_9ACTN</name>
<evidence type="ECO:0000256" key="1">
    <source>
        <dbReference type="ARBA" id="ARBA00023122"/>
    </source>
</evidence>
<feature type="domain" description="CBS" evidence="3">
    <location>
        <begin position="74"/>
        <end position="131"/>
    </location>
</feature>
<dbReference type="SUPFAM" id="SSF54631">
    <property type="entry name" value="CBS-domain pair"/>
    <property type="match status" value="1"/>
</dbReference>
<reference evidence="4 5" key="1">
    <citation type="journal article" date="2019" name="Int. J. Syst. Evol. Microbiol.">
        <title>The Global Catalogue of Microorganisms (GCM) 10K type strain sequencing project: providing services to taxonomists for standard genome sequencing and annotation.</title>
        <authorList>
            <consortium name="The Broad Institute Genomics Platform"/>
            <consortium name="The Broad Institute Genome Sequencing Center for Infectious Disease"/>
            <person name="Wu L."/>
            <person name="Ma J."/>
        </authorList>
    </citation>
    <scope>NUCLEOTIDE SEQUENCE [LARGE SCALE GENOMIC DNA]</scope>
    <source>
        <strain evidence="4 5">JCM 16013</strain>
    </source>
</reference>
<dbReference type="EMBL" id="BAAAQM010000052">
    <property type="protein sequence ID" value="GAA1994774.1"/>
    <property type="molecule type" value="Genomic_DNA"/>
</dbReference>
<dbReference type="PANTHER" id="PTHR43080:SF2">
    <property type="entry name" value="CBS DOMAIN-CONTAINING PROTEIN"/>
    <property type="match status" value="1"/>
</dbReference>
<keyword evidence="5" id="KW-1185">Reference proteome</keyword>
<dbReference type="PROSITE" id="PS51371">
    <property type="entry name" value="CBS"/>
    <property type="match status" value="2"/>
</dbReference>
<dbReference type="SMART" id="SM00116">
    <property type="entry name" value="CBS"/>
    <property type="match status" value="2"/>
</dbReference>
<dbReference type="InterPro" id="IPR051257">
    <property type="entry name" value="Diverse_CBS-Domain"/>
</dbReference>
<keyword evidence="1 2" id="KW-0129">CBS domain</keyword>
<dbReference type="Pfam" id="PF00571">
    <property type="entry name" value="CBS"/>
    <property type="match status" value="2"/>
</dbReference>
<evidence type="ECO:0000259" key="3">
    <source>
        <dbReference type="PROSITE" id="PS51371"/>
    </source>
</evidence>
<evidence type="ECO:0000313" key="5">
    <source>
        <dbReference type="Proteomes" id="UP001499854"/>
    </source>
</evidence>
<feature type="domain" description="CBS" evidence="3">
    <location>
        <begin position="8"/>
        <end position="66"/>
    </location>
</feature>
<dbReference type="InterPro" id="IPR000644">
    <property type="entry name" value="CBS_dom"/>
</dbReference>